<dbReference type="eggNOG" id="KOG0297">
    <property type="taxonomic scope" value="Eukaryota"/>
</dbReference>
<name>A0C4J4_PARTE</name>
<dbReference type="OMA" id="RSACHHI"/>
<protein>
    <recommendedName>
        <fullName evidence="4">TRAF-type domain-containing protein</fullName>
    </recommendedName>
</protein>
<dbReference type="RefSeq" id="XP_001433108.1">
    <property type="nucleotide sequence ID" value="XM_001433071.1"/>
</dbReference>
<keyword evidence="1" id="KW-0175">Coiled coil</keyword>
<dbReference type="AlphaFoldDB" id="A0C4J4"/>
<evidence type="ECO:0000256" key="1">
    <source>
        <dbReference type="SAM" id="Coils"/>
    </source>
</evidence>
<keyword evidence="3" id="KW-1185">Reference proteome</keyword>
<dbReference type="OrthoDB" id="295927at2759"/>
<feature type="coiled-coil region" evidence="1">
    <location>
        <begin position="169"/>
        <end position="203"/>
    </location>
</feature>
<accession>A0C4J4</accession>
<dbReference type="GO" id="GO:0005737">
    <property type="term" value="C:cytoplasm"/>
    <property type="evidence" value="ECO:0000318"/>
    <property type="project" value="GO_Central"/>
</dbReference>
<sequence>MNSLSISQSPILRSLIVDPKSINLHLICVICQELVVDPKECSGCKILFCSICIFKQLEKNQSCQNCCQNIRLNDSHPIVRNLISEIQIKCINEGCSQQMQLSRLDSHLKQCEYEKTNCPHSGCNFKDCLQQMKVHQQICGYITKTCQKCKLIHKMNEEHDCLDIVIKKIKLMEKQIQQQNKIIRKLAKRLDQNEKKKNQQINDLCQHEFEQNQVMVKCDKCHLKNTQSICKKCGVCQCLECQLYEII</sequence>
<reference evidence="2 3" key="1">
    <citation type="journal article" date="2006" name="Nature">
        <title>Global trends of whole-genome duplications revealed by the ciliate Paramecium tetraurelia.</title>
        <authorList>
            <consortium name="Genoscope"/>
            <person name="Aury J.-M."/>
            <person name="Jaillon O."/>
            <person name="Duret L."/>
            <person name="Noel B."/>
            <person name="Jubin C."/>
            <person name="Porcel B.M."/>
            <person name="Segurens B."/>
            <person name="Daubin V."/>
            <person name="Anthouard V."/>
            <person name="Aiach N."/>
            <person name="Arnaiz O."/>
            <person name="Billaut A."/>
            <person name="Beisson J."/>
            <person name="Blanc I."/>
            <person name="Bouhouche K."/>
            <person name="Camara F."/>
            <person name="Duharcourt S."/>
            <person name="Guigo R."/>
            <person name="Gogendeau D."/>
            <person name="Katinka M."/>
            <person name="Keller A.-M."/>
            <person name="Kissmehl R."/>
            <person name="Klotz C."/>
            <person name="Koll F."/>
            <person name="Le Moue A."/>
            <person name="Lepere C."/>
            <person name="Malinsky S."/>
            <person name="Nowacki M."/>
            <person name="Nowak J.K."/>
            <person name="Plattner H."/>
            <person name="Poulain J."/>
            <person name="Ruiz F."/>
            <person name="Serrano V."/>
            <person name="Zagulski M."/>
            <person name="Dessen P."/>
            <person name="Betermier M."/>
            <person name="Weissenbach J."/>
            <person name="Scarpelli C."/>
            <person name="Schachter V."/>
            <person name="Sperling L."/>
            <person name="Meyer E."/>
            <person name="Cohen J."/>
            <person name="Wincker P."/>
        </authorList>
    </citation>
    <scope>NUCLEOTIDE SEQUENCE [LARGE SCALE GENOMIC DNA]</scope>
    <source>
        <strain evidence="2 3">Stock d4-2</strain>
    </source>
</reference>
<dbReference type="STRING" id="5888.A0C4J4"/>
<dbReference type="SUPFAM" id="SSF57850">
    <property type="entry name" value="RING/U-box"/>
    <property type="match status" value="1"/>
</dbReference>
<dbReference type="Proteomes" id="UP000000600">
    <property type="component" value="Unassembled WGS sequence"/>
</dbReference>
<dbReference type="KEGG" id="ptm:GSPATT00035191001"/>
<organism evidence="2 3">
    <name type="scientific">Paramecium tetraurelia</name>
    <dbReference type="NCBI Taxonomy" id="5888"/>
    <lineage>
        <taxon>Eukaryota</taxon>
        <taxon>Sar</taxon>
        <taxon>Alveolata</taxon>
        <taxon>Ciliophora</taxon>
        <taxon>Intramacronucleata</taxon>
        <taxon>Oligohymenophorea</taxon>
        <taxon>Peniculida</taxon>
        <taxon>Parameciidae</taxon>
        <taxon>Paramecium</taxon>
    </lineage>
</organism>
<proteinExistence type="predicted"/>
<dbReference type="HOGENOM" id="CLU_098460_0_0_1"/>
<evidence type="ECO:0000313" key="3">
    <source>
        <dbReference type="Proteomes" id="UP000000600"/>
    </source>
</evidence>
<gene>
    <name evidence="2" type="ORF">GSPATT00035191001</name>
</gene>
<dbReference type="Gene3D" id="3.30.40.10">
    <property type="entry name" value="Zinc/RING finger domain, C3HC4 (zinc finger)"/>
    <property type="match status" value="2"/>
</dbReference>
<dbReference type="GeneID" id="5018893"/>
<evidence type="ECO:0008006" key="4">
    <source>
        <dbReference type="Google" id="ProtNLM"/>
    </source>
</evidence>
<dbReference type="InterPro" id="IPR013083">
    <property type="entry name" value="Znf_RING/FYVE/PHD"/>
</dbReference>
<dbReference type="InParanoid" id="A0C4J4"/>
<dbReference type="EMBL" id="CT868040">
    <property type="protein sequence ID" value="CAK65711.1"/>
    <property type="molecule type" value="Genomic_DNA"/>
</dbReference>
<dbReference type="SUPFAM" id="SSF49599">
    <property type="entry name" value="TRAF domain-like"/>
    <property type="match status" value="1"/>
</dbReference>
<evidence type="ECO:0000313" key="2">
    <source>
        <dbReference type="EMBL" id="CAK65711.1"/>
    </source>
</evidence>